<comment type="caution">
    <text evidence="1">The sequence shown here is derived from an EMBL/GenBank/DDBJ whole genome shotgun (WGS) entry which is preliminary data.</text>
</comment>
<evidence type="ECO:0000313" key="2">
    <source>
        <dbReference type="Proteomes" id="UP000765509"/>
    </source>
</evidence>
<evidence type="ECO:0000313" key="1">
    <source>
        <dbReference type="EMBL" id="MBW0539361.1"/>
    </source>
</evidence>
<gene>
    <name evidence="1" type="ORF">O181_079076</name>
</gene>
<organism evidence="1 2">
    <name type="scientific">Austropuccinia psidii MF-1</name>
    <dbReference type="NCBI Taxonomy" id="1389203"/>
    <lineage>
        <taxon>Eukaryota</taxon>
        <taxon>Fungi</taxon>
        <taxon>Dikarya</taxon>
        <taxon>Basidiomycota</taxon>
        <taxon>Pucciniomycotina</taxon>
        <taxon>Pucciniomycetes</taxon>
        <taxon>Pucciniales</taxon>
        <taxon>Sphaerophragmiaceae</taxon>
        <taxon>Austropuccinia</taxon>
    </lineage>
</organism>
<dbReference type="EMBL" id="AVOT02043959">
    <property type="protein sequence ID" value="MBW0539361.1"/>
    <property type="molecule type" value="Genomic_DNA"/>
</dbReference>
<dbReference type="AlphaFoldDB" id="A0A9Q3FL67"/>
<protein>
    <submittedName>
        <fullName evidence="1">Uncharacterized protein</fullName>
    </submittedName>
</protein>
<sequence length="82" mass="9173">MQEHHINSSKETRYWFLSLSVLIPTPGVPLNGTSLAPQSSGCLDRYPTIGEKLSRKERIVPRRLKLTTRPVGAFPNISKVSL</sequence>
<proteinExistence type="predicted"/>
<accession>A0A9Q3FL67</accession>
<dbReference type="Proteomes" id="UP000765509">
    <property type="component" value="Unassembled WGS sequence"/>
</dbReference>
<keyword evidence="2" id="KW-1185">Reference proteome</keyword>
<reference evidence="1" key="1">
    <citation type="submission" date="2021-03" db="EMBL/GenBank/DDBJ databases">
        <title>Draft genome sequence of rust myrtle Austropuccinia psidii MF-1, a brazilian biotype.</title>
        <authorList>
            <person name="Quecine M.C."/>
            <person name="Pachon D.M.R."/>
            <person name="Bonatelli M.L."/>
            <person name="Correr F.H."/>
            <person name="Franceschini L.M."/>
            <person name="Leite T.F."/>
            <person name="Margarido G.R.A."/>
            <person name="Almeida C.A."/>
            <person name="Ferrarezi J.A."/>
            <person name="Labate C.A."/>
        </authorList>
    </citation>
    <scope>NUCLEOTIDE SEQUENCE</scope>
    <source>
        <strain evidence="1">MF-1</strain>
    </source>
</reference>
<name>A0A9Q3FL67_9BASI</name>